<evidence type="ECO:0000313" key="2">
    <source>
        <dbReference type="Proteomes" id="UP000050761"/>
    </source>
</evidence>
<keyword evidence="2" id="KW-1185">Reference proteome</keyword>
<gene>
    <name evidence="1" type="ORF">HPBE_LOCUS26145</name>
</gene>
<name>A0A183GTX6_HELPZ</name>
<dbReference type="Proteomes" id="UP000050761">
    <property type="component" value="Unassembled WGS sequence"/>
</dbReference>
<reference evidence="3" key="2">
    <citation type="submission" date="2019-09" db="UniProtKB">
        <authorList>
            <consortium name="WormBaseParasite"/>
        </authorList>
    </citation>
    <scope>IDENTIFICATION</scope>
</reference>
<dbReference type="WBParaSite" id="HPBE_0002614601-mRNA-1">
    <property type="protein sequence ID" value="HPBE_0002614601-mRNA-1"/>
    <property type="gene ID" value="HPBE_0002614601"/>
</dbReference>
<dbReference type="AlphaFoldDB" id="A0A183GTX6"/>
<accession>A0A183GTX6</accession>
<accession>A0A3P8IE66</accession>
<evidence type="ECO:0000313" key="1">
    <source>
        <dbReference type="EMBL" id="VDP55899.1"/>
    </source>
</evidence>
<organism evidence="2 3">
    <name type="scientific">Heligmosomoides polygyrus</name>
    <name type="common">Parasitic roundworm</name>
    <dbReference type="NCBI Taxonomy" id="6339"/>
    <lineage>
        <taxon>Eukaryota</taxon>
        <taxon>Metazoa</taxon>
        <taxon>Ecdysozoa</taxon>
        <taxon>Nematoda</taxon>
        <taxon>Chromadorea</taxon>
        <taxon>Rhabditida</taxon>
        <taxon>Rhabditina</taxon>
        <taxon>Rhabditomorpha</taxon>
        <taxon>Strongyloidea</taxon>
        <taxon>Heligmosomidae</taxon>
        <taxon>Heligmosomoides</taxon>
    </lineage>
</organism>
<protein>
    <submittedName>
        <fullName evidence="3">Ovule protein</fullName>
    </submittedName>
</protein>
<proteinExistence type="predicted"/>
<dbReference type="EMBL" id="UZAH01039264">
    <property type="protein sequence ID" value="VDP55899.1"/>
    <property type="molecule type" value="Genomic_DNA"/>
</dbReference>
<sequence>MLQEYTITSNRILLDCLTQLSGRMPELRCSIPMVLVLVHSLLLDPTTSSITTASGKNYSYVVC</sequence>
<reference evidence="1 2" key="1">
    <citation type="submission" date="2018-11" db="EMBL/GenBank/DDBJ databases">
        <authorList>
            <consortium name="Pathogen Informatics"/>
        </authorList>
    </citation>
    <scope>NUCLEOTIDE SEQUENCE [LARGE SCALE GENOMIC DNA]</scope>
</reference>
<evidence type="ECO:0000313" key="3">
    <source>
        <dbReference type="WBParaSite" id="HPBE_0002614601-mRNA-1"/>
    </source>
</evidence>